<evidence type="ECO:0000256" key="5">
    <source>
        <dbReference type="ARBA" id="ARBA00022691"/>
    </source>
</evidence>
<comment type="caution">
    <text evidence="6">Lacks conserved residue(s) required for the propagation of feature annotation.</text>
</comment>
<dbReference type="PANTHER" id="PTHR31760:SF0">
    <property type="entry name" value="S-ADENOSYL-L-METHIONINE-DEPENDENT METHYLTRANSFERASES SUPERFAMILY PROTEIN"/>
    <property type="match status" value="1"/>
</dbReference>
<feature type="binding site" evidence="6">
    <location>
        <position position="148"/>
    </location>
    <ligand>
        <name>S-adenosyl-L-methionine</name>
        <dbReference type="ChEBI" id="CHEBI:59789"/>
    </ligand>
</feature>
<dbReference type="InterPro" id="IPR029063">
    <property type="entry name" value="SAM-dependent_MTases_sf"/>
</dbReference>
<dbReference type="RefSeq" id="WP_072895998.1">
    <property type="nucleotide sequence ID" value="NZ_FQWZ01000003.1"/>
</dbReference>
<keyword evidence="5 6" id="KW-0949">S-adenosyl-L-methionine</keyword>
<comment type="catalytic activity">
    <reaction evidence="6">
        <text>guanosine(527) in 16S rRNA + S-adenosyl-L-methionine = N(7)-methylguanosine(527) in 16S rRNA + S-adenosyl-L-homocysteine</text>
        <dbReference type="Rhea" id="RHEA:42732"/>
        <dbReference type="Rhea" id="RHEA-COMP:10209"/>
        <dbReference type="Rhea" id="RHEA-COMP:10210"/>
        <dbReference type="ChEBI" id="CHEBI:57856"/>
        <dbReference type="ChEBI" id="CHEBI:59789"/>
        <dbReference type="ChEBI" id="CHEBI:74269"/>
        <dbReference type="ChEBI" id="CHEBI:74480"/>
        <dbReference type="EC" id="2.1.1.170"/>
    </reaction>
</comment>
<comment type="function">
    <text evidence="6">Specifically methylates the N7 position of guanine in position 527 of 16S rRNA.</text>
</comment>
<dbReference type="NCBIfam" id="TIGR00138">
    <property type="entry name" value="rsmG_gidB"/>
    <property type="match status" value="1"/>
</dbReference>
<keyword evidence="4 6" id="KW-0808">Transferase</keyword>
<keyword evidence="1 6" id="KW-0963">Cytoplasm</keyword>
<dbReference type="PANTHER" id="PTHR31760">
    <property type="entry name" value="S-ADENOSYL-L-METHIONINE-DEPENDENT METHYLTRANSFERASES SUPERFAMILY PROTEIN"/>
    <property type="match status" value="1"/>
</dbReference>
<sequence length="217" mass="23730">MASLNLQGRPADRLDRGIDRLGLQLPADAPERLRAYLHELQKWNTAYNLTAIRDPQQMITRHLLDSLSLLPLIGDGPVLDVGSGAGLPGLVLAIARPDVAVTVLDSNGKKTRFMRHAVRALAMANVQVVEARCEAYRPAEPFLQILSRAFASLADFVDGTRSLLAPGGQWVAMKGKLEDAEVSALPPDCRVESIHRLQVPELNEDRHAVILSLREAP</sequence>
<comment type="similarity">
    <text evidence="6">Belongs to the methyltransferase superfamily. RNA methyltransferase RsmG family.</text>
</comment>
<dbReference type="Pfam" id="PF02527">
    <property type="entry name" value="GidB"/>
    <property type="match status" value="1"/>
</dbReference>
<proteinExistence type="inferred from homology"/>
<feature type="binding site" evidence="6">
    <location>
        <position position="82"/>
    </location>
    <ligand>
        <name>S-adenosyl-L-methionine</name>
        <dbReference type="ChEBI" id="CHEBI:59789"/>
    </ligand>
</feature>
<dbReference type="Proteomes" id="UP000199758">
    <property type="component" value="Unassembled WGS sequence"/>
</dbReference>
<keyword evidence="3 6" id="KW-0489">Methyltransferase</keyword>
<dbReference type="InterPro" id="IPR003682">
    <property type="entry name" value="rRNA_ssu_MeTfrase_G"/>
</dbReference>
<dbReference type="GO" id="GO:0005829">
    <property type="term" value="C:cytosol"/>
    <property type="evidence" value="ECO:0007669"/>
    <property type="project" value="TreeGrafter"/>
</dbReference>
<dbReference type="EMBL" id="FQWZ01000003">
    <property type="protein sequence ID" value="SHG80528.1"/>
    <property type="molecule type" value="Genomic_DNA"/>
</dbReference>
<reference evidence="7 8" key="1">
    <citation type="submission" date="2016-11" db="EMBL/GenBank/DDBJ databases">
        <authorList>
            <person name="Jaros S."/>
            <person name="Januszkiewicz K."/>
            <person name="Wedrychowicz H."/>
        </authorList>
    </citation>
    <scope>NUCLEOTIDE SEQUENCE [LARGE SCALE GENOMIC DNA]</scope>
    <source>
        <strain evidence="7 8">CGMCC 1.7049</strain>
    </source>
</reference>
<evidence type="ECO:0000256" key="4">
    <source>
        <dbReference type="ARBA" id="ARBA00022679"/>
    </source>
</evidence>
<evidence type="ECO:0000313" key="8">
    <source>
        <dbReference type="Proteomes" id="UP000199758"/>
    </source>
</evidence>
<comment type="subcellular location">
    <subcellularLocation>
        <location evidence="6">Cytoplasm</location>
    </subcellularLocation>
</comment>
<dbReference type="SUPFAM" id="SSF53335">
    <property type="entry name" value="S-adenosyl-L-methionine-dependent methyltransferases"/>
    <property type="match status" value="1"/>
</dbReference>
<dbReference type="CDD" id="cd02440">
    <property type="entry name" value="AdoMet_MTases"/>
    <property type="match status" value="1"/>
</dbReference>
<dbReference type="GO" id="GO:0070043">
    <property type="term" value="F:rRNA (guanine-N7-)-methyltransferase activity"/>
    <property type="evidence" value="ECO:0007669"/>
    <property type="project" value="UniProtKB-UniRule"/>
</dbReference>
<accession>A0A1M5MTA0</accession>
<feature type="binding site" evidence="6">
    <location>
        <begin position="133"/>
        <end position="134"/>
    </location>
    <ligand>
        <name>S-adenosyl-L-methionine</name>
        <dbReference type="ChEBI" id="CHEBI:59789"/>
    </ligand>
</feature>
<evidence type="ECO:0000313" key="7">
    <source>
        <dbReference type="EMBL" id="SHG80528.1"/>
    </source>
</evidence>
<dbReference type="HAMAP" id="MF_00074">
    <property type="entry name" value="16SrRNA_methyltr_G"/>
    <property type="match status" value="1"/>
</dbReference>
<keyword evidence="8" id="KW-1185">Reference proteome</keyword>
<protein>
    <recommendedName>
        <fullName evidence="6">Ribosomal RNA small subunit methyltransferase G</fullName>
        <ecNumber evidence="6">2.1.1.170</ecNumber>
    </recommendedName>
    <alternativeName>
        <fullName evidence="6">16S rRNA 7-methylguanosine methyltransferase</fullName>
        <shortName evidence="6">16S rRNA m7G methyltransferase</shortName>
    </alternativeName>
</protein>
<name>A0A1M5MTA0_9GAMM</name>
<gene>
    <name evidence="6" type="primary">rsmG</name>
    <name evidence="7" type="ORF">SAMN04488068_1449</name>
</gene>
<keyword evidence="2 6" id="KW-0698">rRNA processing</keyword>
<organism evidence="7 8">
    <name type="scientific">Hydrocarboniphaga daqingensis</name>
    <dbReference type="NCBI Taxonomy" id="490188"/>
    <lineage>
        <taxon>Bacteria</taxon>
        <taxon>Pseudomonadati</taxon>
        <taxon>Pseudomonadota</taxon>
        <taxon>Gammaproteobacteria</taxon>
        <taxon>Nevskiales</taxon>
        <taxon>Nevskiaceae</taxon>
        <taxon>Hydrocarboniphaga</taxon>
    </lineage>
</organism>
<evidence type="ECO:0000256" key="2">
    <source>
        <dbReference type="ARBA" id="ARBA00022552"/>
    </source>
</evidence>
<dbReference type="EC" id="2.1.1.170" evidence="6"/>
<dbReference type="PIRSF" id="PIRSF003078">
    <property type="entry name" value="GidB"/>
    <property type="match status" value="1"/>
</dbReference>
<evidence type="ECO:0000256" key="6">
    <source>
        <dbReference type="HAMAP-Rule" id="MF_00074"/>
    </source>
</evidence>
<dbReference type="AlphaFoldDB" id="A0A1M5MTA0"/>
<evidence type="ECO:0000256" key="3">
    <source>
        <dbReference type="ARBA" id="ARBA00022603"/>
    </source>
</evidence>
<dbReference type="STRING" id="490188.SAMN04488068_1449"/>
<feature type="binding site" evidence="6">
    <location>
        <position position="87"/>
    </location>
    <ligand>
        <name>S-adenosyl-L-methionine</name>
        <dbReference type="ChEBI" id="CHEBI:59789"/>
    </ligand>
</feature>
<evidence type="ECO:0000256" key="1">
    <source>
        <dbReference type="ARBA" id="ARBA00022490"/>
    </source>
</evidence>
<dbReference type="Gene3D" id="3.40.50.150">
    <property type="entry name" value="Vaccinia Virus protein VP39"/>
    <property type="match status" value="1"/>
</dbReference>